<name>A0A5C5X2H6_9PLAN</name>
<sequence length="155" mass="16757" precursor="true">MTTLRRVSMAAALLAVGYCCGQAHLDVKSLTAQEGQVGVPDDTANKIREANRSLIEAMDSLRSDGLYESITEGPNAYLILSGGGNAREDLESGLGVDPETFAGLYSGQAVPEIQALLGVDDQGRVTYNDEVVRMYSKSRLQRVRANRIKLTETSF</sequence>
<evidence type="ECO:0000313" key="2">
    <source>
        <dbReference type="EMBL" id="TWT56829.1"/>
    </source>
</evidence>
<evidence type="ECO:0000313" key="3">
    <source>
        <dbReference type="Proteomes" id="UP000317243"/>
    </source>
</evidence>
<reference evidence="2 3" key="1">
    <citation type="submission" date="2019-02" db="EMBL/GenBank/DDBJ databases">
        <title>Deep-cultivation of Planctomycetes and their phenomic and genomic characterization uncovers novel biology.</title>
        <authorList>
            <person name="Wiegand S."/>
            <person name="Jogler M."/>
            <person name="Boedeker C."/>
            <person name="Pinto D."/>
            <person name="Vollmers J."/>
            <person name="Rivas-Marin E."/>
            <person name="Kohn T."/>
            <person name="Peeters S.H."/>
            <person name="Heuer A."/>
            <person name="Rast P."/>
            <person name="Oberbeckmann S."/>
            <person name="Bunk B."/>
            <person name="Jeske O."/>
            <person name="Meyerdierks A."/>
            <person name="Storesund J.E."/>
            <person name="Kallscheuer N."/>
            <person name="Luecker S."/>
            <person name="Lage O.M."/>
            <person name="Pohl T."/>
            <person name="Merkel B.J."/>
            <person name="Hornburger P."/>
            <person name="Mueller R.-W."/>
            <person name="Bruemmer F."/>
            <person name="Labrenz M."/>
            <person name="Spormann A.M."/>
            <person name="Op Den Camp H."/>
            <person name="Overmann J."/>
            <person name="Amann R."/>
            <person name="Jetten M.S.M."/>
            <person name="Mascher T."/>
            <person name="Medema M.H."/>
            <person name="Devos D.P."/>
            <person name="Kaster A.-K."/>
            <person name="Ovreas L."/>
            <person name="Rohde M."/>
            <person name="Galperin M.Y."/>
            <person name="Jogler C."/>
        </authorList>
    </citation>
    <scope>NUCLEOTIDE SEQUENCE [LARGE SCALE GENOMIC DNA]</scope>
    <source>
        <strain evidence="2 3">KOR42</strain>
    </source>
</reference>
<proteinExistence type="predicted"/>
<feature type="signal peptide" evidence="1">
    <location>
        <begin position="1"/>
        <end position="25"/>
    </location>
</feature>
<protein>
    <submittedName>
        <fullName evidence="2">Uncharacterized protein</fullName>
    </submittedName>
</protein>
<keyword evidence="3" id="KW-1185">Reference proteome</keyword>
<dbReference type="AlphaFoldDB" id="A0A5C5X2H6"/>
<dbReference type="Proteomes" id="UP000317243">
    <property type="component" value="Unassembled WGS sequence"/>
</dbReference>
<dbReference type="RefSeq" id="WP_146506742.1">
    <property type="nucleotide sequence ID" value="NZ_SIHI01000001.1"/>
</dbReference>
<evidence type="ECO:0000256" key="1">
    <source>
        <dbReference type="SAM" id="SignalP"/>
    </source>
</evidence>
<dbReference type="OrthoDB" id="215220at2"/>
<organism evidence="2 3">
    <name type="scientific">Thalassoglobus neptunius</name>
    <dbReference type="NCBI Taxonomy" id="1938619"/>
    <lineage>
        <taxon>Bacteria</taxon>
        <taxon>Pseudomonadati</taxon>
        <taxon>Planctomycetota</taxon>
        <taxon>Planctomycetia</taxon>
        <taxon>Planctomycetales</taxon>
        <taxon>Planctomycetaceae</taxon>
        <taxon>Thalassoglobus</taxon>
    </lineage>
</organism>
<accession>A0A5C5X2H6</accession>
<feature type="chain" id="PRO_5023060257" evidence="1">
    <location>
        <begin position="26"/>
        <end position="155"/>
    </location>
</feature>
<dbReference type="EMBL" id="SIHI01000001">
    <property type="protein sequence ID" value="TWT56829.1"/>
    <property type="molecule type" value="Genomic_DNA"/>
</dbReference>
<comment type="caution">
    <text evidence="2">The sequence shown here is derived from an EMBL/GenBank/DDBJ whole genome shotgun (WGS) entry which is preliminary data.</text>
</comment>
<keyword evidence="1" id="KW-0732">Signal</keyword>
<gene>
    <name evidence="2" type="ORF">KOR42_01840</name>
</gene>